<name>A0ABS6SBJ3_9SPHN</name>
<evidence type="ECO:0000256" key="5">
    <source>
        <dbReference type="ARBA" id="ARBA00022989"/>
    </source>
</evidence>
<dbReference type="PANTHER" id="PTHR43266:SF2">
    <property type="entry name" value="MAJOR FACILITATOR SUPERFAMILY (MFS) PROFILE DOMAIN-CONTAINING PROTEIN"/>
    <property type="match status" value="1"/>
</dbReference>
<dbReference type="InterPro" id="IPR011701">
    <property type="entry name" value="MFS"/>
</dbReference>
<dbReference type="Pfam" id="PF07690">
    <property type="entry name" value="MFS_1"/>
    <property type="match status" value="1"/>
</dbReference>
<evidence type="ECO:0000256" key="7">
    <source>
        <dbReference type="SAM" id="Phobius"/>
    </source>
</evidence>
<evidence type="ECO:0000256" key="3">
    <source>
        <dbReference type="ARBA" id="ARBA00022475"/>
    </source>
</evidence>
<keyword evidence="6 7" id="KW-0472">Membrane</keyword>
<feature type="transmembrane region" description="Helical" evidence="7">
    <location>
        <begin position="396"/>
        <end position="414"/>
    </location>
</feature>
<feature type="transmembrane region" description="Helical" evidence="7">
    <location>
        <begin position="90"/>
        <end position="117"/>
    </location>
</feature>
<accession>A0ABS6SBJ3</accession>
<reference evidence="8 9" key="1">
    <citation type="submission" date="2021-04" db="EMBL/GenBank/DDBJ databases">
        <authorList>
            <person name="Pira H."/>
            <person name="Risdian C."/>
            <person name="Wink J."/>
        </authorList>
    </citation>
    <scope>NUCLEOTIDE SEQUENCE [LARGE SCALE GENOMIC DNA]</scope>
    <source>
        <strain evidence="8 9">WHA3</strain>
    </source>
</reference>
<evidence type="ECO:0000256" key="1">
    <source>
        <dbReference type="ARBA" id="ARBA00004651"/>
    </source>
</evidence>
<keyword evidence="5 7" id="KW-1133">Transmembrane helix</keyword>
<feature type="transmembrane region" description="Helical" evidence="7">
    <location>
        <begin position="220"/>
        <end position="242"/>
    </location>
</feature>
<dbReference type="Proteomes" id="UP000722336">
    <property type="component" value="Unassembled WGS sequence"/>
</dbReference>
<proteinExistence type="predicted"/>
<feature type="transmembrane region" description="Helical" evidence="7">
    <location>
        <begin position="366"/>
        <end position="390"/>
    </location>
</feature>
<keyword evidence="9" id="KW-1185">Reference proteome</keyword>
<gene>
    <name evidence="8" type="ORF">KCG44_03220</name>
</gene>
<feature type="transmembrane region" description="Helical" evidence="7">
    <location>
        <begin position="332"/>
        <end position="354"/>
    </location>
</feature>
<comment type="subcellular location">
    <subcellularLocation>
        <location evidence="1">Cell membrane</location>
        <topology evidence="1">Multi-pass membrane protein</topology>
    </subcellularLocation>
</comment>
<keyword evidence="4 7" id="KW-0812">Transmembrane</keyword>
<evidence type="ECO:0000256" key="4">
    <source>
        <dbReference type="ARBA" id="ARBA00022692"/>
    </source>
</evidence>
<dbReference type="CDD" id="cd06173">
    <property type="entry name" value="MFS_MefA_like"/>
    <property type="match status" value="1"/>
</dbReference>
<evidence type="ECO:0000313" key="8">
    <source>
        <dbReference type="EMBL" id="MBV7255793.1"/>
    </source>
</evidence>
<feature type="transmembrane region" description="Helical" evidence="7">
    <location>
        <begin position="254"/>
        <end position="275"/>
    </location>
</feature>
<feature type="transmembrane region" description="Helical" evidence="7">
    <location>
        <begin position="287"/>
        <end position="312"/>
    </location>
</feature>
<dbReference type="PANTHER" id="PTHR43266">
    <property type="entry name" value="MACROLIDE-EFFLUX PROTEIN"/>
    <property type="match status" value="1"/>
</dbReference>
<comment type="caution">
    <text evidence="8">The sequence shown here is derived from an EMBL/GenBank/DDBJ whole genome shotgun (WGS) entry which is preliminary data.</text>
</comment>
<keyword evidence="3" id="KW-1003">Cell membrane</keyword>
<evidence type="ECO:0000256" key="6">
    <source>
        <dbReference type="ARBA" id="ARBA00023136"/>
    </source>
</evidence>
<feature type="transmembrane region" description="Helical" evidence="7">
    <location>
        <begin position="159"/>
        <end position="183"/>
    </location>
</feature>
<sequence length="433" mass="45228">MFALLTRRRFAPLFGALFLNAFNDNLYRTALLFLITYQIVADDPAAAAQLVTLSAGVFVAPYVLFSGLAGQVADAVDKAKAARRIKAFEILVMATGAASMWVGSVPLMLLVLFAMGLQSTFFGPIKYSLLPQHLSQKEVTGGTALVEAGTFLAVLTGQIVGGLITPDIAMAGIVVIAIIGWLVSRGIPDAPPQPGAHVIQINIFASSWGVLKYVAAERHLLLCVIGISWYWALGTVFTSLFIPLVKGALGGTEPVATLFLAAFSVGLAAGSLVIGKVLSGIVSARTLPVSLVLMSVAILDLYFSVSAIPSPAPGAALAGPADFLASARNWRILGDLTLLAIGGGTFIVPLYTILQMRSDPAARARVIAGNNIVNCAFMMVGALGAGALLTAGMSEIEVLLLIGVINIAVVPLAVQLKRALVRFETEEEAAEVV</sequence>
<dbReference type="RefSeq" id="WP_218444164.1">
    <property type="nucleotide sequence ID" value="NZ_JAGSPA010000001.1"/>
</dbReference>
<organism evidence="8 9">
    <name type="scientific">Pacificimonas pallii</name>
    <dbReference type="NCBI Taxonomy" id="2827236"/>
    <lineage>
        <taxon>Bacteria</taxon>
        <taxon>Pseudomonadati</taxon>
        <taxon>Pseudomonadota</taxon>
        <taxon>Alphaproteobacteria</taxon>
        <taxon>Sphingomonadales</taxon>
        <taxon>Sphingosinicellaceae</taxon>
        <taxon>Pacificimonas</taxon>
    </lineage>
</organism>
<feature type="transmembrane region" description="Helical" evidence="7">
    <location>
        <begin position="47"/>
        <end position="69"/>
    </location>
</feature>
<protein>
    <submittedName>
        <fullName evidence="8">MFS transporter</fullName>
    </submittedName>
</protein>
<keyword evidence="2" id="KW-0813">Transport</keyword>
<dbReference type="EMBL" id="JAGSPA010000001">
    <property type="protein sequence ID" value="MBV7255793.1"/>
    <property type="molecule type" value="Genomic_DNA"/>
</dbReference>
<evidence type="ECO:0000256" key="2">
    <source>
        <dbReference type="ARBA" id="ARBA00022448"/>
    </source>
</evidence>
<evidence type="ECO:0000313" key="9">
    <source>
        <dbReference type="Proteomes" id="UP000722336"/>
    </source>
</evidence>